<feature type="compositionally biased region" description="Polar residues" evidence="1">
    <location>
        <begin position="39"/>
        <end position="51"/>
    </location>
</feature>
<evidence type="ECO:0000313" key="2">
    <source>
        <dbReference type="EMBL" id="NXR13035.1"/>
    </source>
</evidence>
<reference evidence="2 3" key="1">
    <citation type="submission" date="2019-09" db="EMBL/GenBank/DDBJ databases">
        <title>Bird 10,000 Genomes (B10K) Project - Family phase.</title>
        <authorList>
            <person name="Zhang G."/>
        </authorList>
    </citation>
    <scope>NUCLEOTIDE SEQUENCE [LARGE SCALE GENOMIC DNA]</scope>
    <source>
        <strain evidence="2">B10K-DU-001-42</strain>
        <tissue evidence="2">Muscle</tissue>
    </source>
</reference>
<gene>
    <name evidence="2" type="primary">Gramd1b</name>
    <name evidence="2" type="ORF">SEMFRA_R01915</name>
</gene>
<feature type="non-terminal residue" evidence="2">
    <location>
        <position position="1"/>
    </location>
</feature>
<dbReference type="Proteomes" id="UP000536381">
    <property type="component" value="Unassembled WGS sequence"/>
</dbReference>
<dbReference type="OrthoDB" id="9113034at2759"/>
<accession>A0A7L2IQJ6</accession>
<dbReference type="AlphaFoldDB" id="A0A7L2IQJ6"/>
<feature type="region of interest" description="Disordered" evidence="1">
    <location>
        <begin position="1"/>
        <end position="70"/>
    </location>
</feature>
<sequence length="118" mass="12453">LSYCEEIPVEENEVNDSSSKSSLEAKPEASPQLPKKSVPVNTLTSTGSSEAPASFDGVLPEEEEAVAESPVEKDLGIASIMGEKIELIGSVSSPSLDFNDNEDIPTELSDSSETHDEG</sequence>
<name>A0A7L2IQJ6_9PICI</name>
<organism evidence="2 3">
    <name type="scientific">Semnornis frantzii</name>
    <dbReference type="NCBI Taxonomy" id="91796"/>
    <lineage>
        <taxon>Eukaryota</taxon>
        <taxon>Metazoa</taxon>
        <taxon>Chordata</taxon>
        <taxon>Craniata</taxon>
        <taxon>Vertebrata</taxon>
        <taxon>Euteleostomi</taxon>
        <taxon>Archelosauria</taxon>
        <taxon>Archosauria</taxon>
        <taxon>Dinosauria</taxon>
        <taxon>Saurischia</taxon>
        <taxon>Theropoda</taxon>
        <taxon>Coelurosauria</taxon>
        <taxon>Aves</taxon>
        <taxon>Neognathae</taxon>
        <taxon>Neoaves</taxon>
        <taxon>Telluraves</taxon>
        <taxon>Coraciimorphae</taxon>
        <taxon>Piciformes</taxon>
        <taxon>Ramphastidae</taxon>
        <taxon>Semnornis</taxon>
    </lineage>
</organism>
<comment type="caution">
    <text evidence="2">The sequence shown here is derived from an EMBL/GenBank/DDBJ whole genome shotgun (WGS) entry which is preliminary data.</text>
</comment>
<protein>
    <submittedName>
        <fullName evidence="2">GRM1B protein</fullName>
    </submittedName>
</protein>
<keyword evidence="3" id="KW-1185">Reference proteome</keyword>
<dbReference type="EMBL" id="VWYK01090678">
    <property type="protein sequence ID" value="NXR13035.1"/>
    <property type="molecule type" value="Genomic_DNA"/>
</dbReference>
<feature type="non-terminal residue" evidence="2">
    <location>
        <position position="118"/>
    </location>
</feature>
<feature type="region of interest" description="Disordered" evidence="1">
    <location>
        <begin position="92"/>
        <end position="118"/>
    </location>
</feature>
<evidence type="ECO:0000256" key="1">
    <source>
        <dbReference type="SAM" id="MobiDB-lite"/>
    </source>
</evidence>
<evidence type="ECO:0000313" key="3">
    <source>
        <dbReference type="Proteomes" id="UP000536381"/>
    </source>
</evidence>
<proteinExistence type="predicted"/>